<evidence type="ECO:0000313" key="2">
    <source>
        <dbReference type="Proteomes" id="UP000676996"/>
    </source>
</evidence>
<gene>
    <name evidence="1" type="ORF">J7S20_03085</name>
</gene>
<name>A0A8T4I920_9SPHN</name>
<proteinExistence type="predicted"/>
<organism evidence="1 2">
    <name type="scientific">Stakelama marina</name>
    <dbReference type="NCBI Taxonomy" id="2826939"/>
    <lineage>
        <taxon>Bacteria</taxon>
        <taxon>Pseudomonadati</taxon>
        <taxon>Pseudomonadota</taxon>
        <taxon>Alphaproteobacteria</taxon>
        <taxon>Sphingomonadales</taxon>
        <taxon>Sphingomonadaceae</taxon>
        <taxon>Stakelama</taxon>
    </lineage>
</organism>
<dbReference type="InterPro" id="IPR054248">
    <property type="entry name" value="DUF6975"/>
</dbReference>
<protein>
    <submittedName>
        <fullName evidence="1">Uncharacterized protein</fullName>
    </submittedName>
</protein>
<evidence type="ECO:0000313" key="1">
    <source>
        <dbReference type="EMBL" id="MBR0551488.1"/>
    </source>
</evidence>
<keyword evidence="2" id="KW-1185">Reference proteome</keyword>
<dbReference type="AlphaFoldDB" id="A0A8T4I920"/>
<accession>A0A8T4I920</accession>
<dbReference type="EMBL" id="JAGRQC010000001">
    <property type="protein sequence ID" value="MBR0551488.1"/>
    <property type="molecule type" value="Genomic_DNA"/>
</dbReference>
<comment type="caution">
    <text evidence="1">The sequence shown here is derived from an EMBL/GenBank/DDBJ whole genome shotgun (WGS) entry which is preliminary data.</text>
</comment>
<dbReference type="RefSeq" id="WP_284052760.1">
    <property type="nucleotide sequence ID" value="NZ_JAGRQC010000001.1"/>
</dbReference>
<dbReference type="Proteomes" id="UP000676996">
    <property type="component" value="Unassembled WGS sequence"/>
</dbReference>
<reference evidence="1" key="1">
    <citation type="submission" date="2021-04" db="EMBL/GenBank/DDBJ databases">
        <title>Ouciella asimina sp. nov., isolated from the surface seawater in the hydrothermal field of Okinawa Trough.</title>
        <authorList>
            <person name="Shuang W."/>
        </authorList>
    </citation>
    <scope>NUCLEOTIDE SEQUENCE</scope>
    <source>
        <strain evidence="1">LXI357</strain>
    </source>
</reference>
<dbReference type="Pfam" id="PF22391">
    <property type="entry name" value="DUF6975"/>
    <property type="match status" value="1"/>
</dbReference>
<sequence>MVRTDGSATQAAVWHLANQNTPIRDLADAVHFLCVLHGRHPGVIELAANHSGTDAAQGWLSVAADAFAQERGYLATLAAAAGPPPSTPGQADSETAVMAQHHALETLGKSDRIGCALGAAITLVLEWHAIRQALDSTARRLGVDVPDCDLPPDHESAALVSALAGSLSVERALLFGADQLLAQHRGLWQLVETRVEARDQL</sequence>